<dbReference type="GO" id="GO:0000155">
    <property type="term" value="F:phosphorelay sensor kinase activity"/>
    <property type="evidence" value="ECO:0007669"/>
    <property type="project" value="InterPro"/>
</dbReference>
<dbReference type="GO" id="GO:0005524">
    <property type="term" value="F:ATP binding"/>
    <property type="evidence" value="ECO:0007669"/>
    <property type="project" value="UniProtKB-KW"/>
</dbReference>
<feature type="transmembrane region" description="Helical" evidence="14">
    <location>
        <begin position="44"/>
        <end position="62"/>
    </location>
</feature>
<evidence type="ECO:0000313" key="17">
    <source>
        <dbReference type="Proteomes" id="UP000217182"/>
    </source>
</evidence>
<organism evidence="16 17">
    <name type="scientific">Gibbsiella quercinecans</name>
    <dbReference type="NCBI Taxonomy" id="929813"/>
    <lineage>
        <taxon>Bacteria</taxon>
        <taxon>Pseudomonadati</taxon>
        <taxon>Pseudomonadota</taxon>
        <taxon>Gammaproteobacteria</taxon>
        <taxon>Enterobacterales</taxon>
        <taxon>Yersiniaceae</taxon>
        <taxon>Gibbsiella</taxon>
    </lineage>
</organism>
<evidence type="ECO:0000256" key="5">
    <source>
        <dbReference type="ARBA" id="ARBA00022553"/>
    </source>
</evidence>
<evidence type="ECO:0000256" key="3">
    <source>
        <dbReference type="ARBA" id="ARBA00012438"/>
    </source>
</evidence>
<evidence type="ECO:0000256" key="6">
    <source>
        <dbReference type="ARBA" id="ARBA00022679"/>
    </source>
</evidence>
<sequence length="565" mass="62009">MYEFNQVLLLLQQMCVYLVIAYLLSKTPLFIPLTQVTIRLPHKLLCYVIFSVFCIMGTYFGLHIQDSIANTRAIGAVLGGLLGGPSVGFLVGLTGGLHRYTLGGMTDVACAVSTITEGLVGGIVHSIAMRRRRIDLLFNPLFVAGVALVAEMLQMAIILAIARPFGEALRLVEYIALPMMIANTLGAAMFMQILLDRRAMFEKYTSAFSSKALKIAELTEGILRQGFDQENSMKVARVIYQELGIGAVAITDREKLLAFIGIGDDHHLPGTPIASAHSHHAIDHNQVVYADGNEVAYCCSINPNCKLGSTLVIPLRGENQRVIGTIKLYEPKSKLFSTINRTLGEGIASLLSAQIMAGQYERHKQLLAQSEIKLLHAQVNPHFLFNALNTLVAVIRRDGDRACELVQYLSTFFRKNLKRSDDEVSLADELEHVNAYLQIEKARFADRLEIAVSLPPELMAVRLPAFSLQPIVENAIKHGTSHMLGVGRIDIGARCEAGHLLLQVTDNAGLFQPQPHSQGLGMNLVDKRIRVRYGEGYGVQVVCEPEAFTRITLNVPLGEPLMGAA</sequence>
<gene>
    <name evidence="16" type="ORF">AWC35_12905</name>
</gene>
<name>A0A250B1P9_9GAMM</name>
<comment type="subcellular location">
    <subcellularLocation>
        <location evidence="2">Cell membrane</location>
        <topology evidence="2">Multi-pass membrane protein</topology>
    </subcellularLocation>
</comment>
<reference evidence="16 17" key="1">
    <citation type="submission" date="2016-01" db="EMBL/GenBank/DDBJ databases">
        <authorList>
            <person name="Oliw E.H."/>
        </authorList>
    </citation>
    <scope>NUCLEOTIDE SEQUENCE [LARGE SCALE GENOMIC DNA]</scope>
    <source>
        <strain evidence="16 17">FRB97</strain>
    </source>
</reference>
<evidence type="ECO:0000259" key="15">
    <source>
        <dbReference type="SMART" id="SM00065"/>
    </source>
</evidence>
<feature type="transmembrane region" description="Helical" evidence="14">
    <location>
        <begin position="6"/>
        <end position="24"/>
    </location>
</feature>
<evidence type="ECO:0000256" key="9">
    <source>
        <dbReference type="ARBA" id="ARBA00022777"/>
    </source>
</evidence>
<proteinExistence type="predicted"/>
<feature type="domain" description="GAF" evidence="15">
    <location>
        <begin position="218"/>
        <end position="365"/>
    </location>
</feature>
<keyword evidence="17" id="KW-1185">Reference proteome</keyword>
<keyword evidence="7 14" id="KW-0812">Transmembrane</keyword>
<keyword evidence="4" id="KW-1003">Cell membrane</keyword>
<dbReference type="KEGG" id="gqu:AWC35_12905"/>
<evidence type="ECO:0000256" key="11">
    <source>
        <dbReference type="ARBA" id="ARBA00022989"/>
    </source>
</evidence>
<dbReference type="GO" id="GO:0005886">
    <property type="term" value="C:plasma membrane"/>
    <property type="evidence" value="ECO:0007669"/>
    <property type="project" value="UniProtKB-SubCell"/>
</dbReference>
<feature type="transmembrane region" description="Helical" evidence="14">
    <location>
        <begin position="136"/>
        <end position="162"/>
    </location>
</feature>
<dbReference type="EC" id="2.7.13.3" evidence="3"/>
<dbReference type="Gene3D" id="3.30.450.40">
    <property type="match status" value="1"/>
</dbReference>
<keyword evidence="6" id="KW-0808">Transferase</keyword>
<dbReference type="SMART" id="SM00065">
    <property type="entry name" value="GAF"/>
    <property type="match status" value="1"/>
</dbReference>
<dbReference type="Pfam" id="PF07694">
    <property type="entry name" value="5TM-5TMR_LYT"/>
    <property type="match status" value="1"/>
</dbReference>
<dbReference type="PANTHER" id="PTHR34220">
    <property type="entry name" value="SENSOR HISTIDINE KINASE YPDA"/>
    <property type="match status" value="1"/>
</dbReference>
<keyword evidence="11 14" id="KW-1133">Transmembrane helix</keyword>
<evidence type="ECO:0000256" key="8">
    <source>
        <dbReference type="ARBA" id="ARBA00022741"/>
    </source>
</evidence>
<dbReference type="PANTHER" id="PTHR34220:SF10">
    <property type="entry name" value="SENSOR HISTIDINE KINASE BTSS"/>
    <property type="match status" value="1"/>
</dbReference>
<dbReference type="Pfam" id="PF06580">
    <property type="entry name" value="His_kinase"/>
    <property type="match status" value="1"/>
</dbReference>
<keyword evidence="9 16" id="KW-0418">Kinase</keyword>
<dbReference type="EMBL" id="CP014136">
    <property type="protein sequence ID" value="ATA20158.1"/>
    <property type="molecule type" value="Genomic_DNA"/>
</dbReference>
<dbReference type="Proteomes" id="UP000217182">
    <property type="component" value="Chromosome"/>
</dbReference>
<dbReference type="RefSeq" id="WP_095846762.1">
    <property type="nucleotide sequence ID" value="NZ_CP014136.1"/>
</dbReference>
<dbReference type="InterPro" id="IPR050640">
    <property type="entry name" value="Bact_2-comp_sensor_kinase"/>
</dbReference>
<keyword evidence="8" id="KW-0547">Nucleotide-binding</keyword>
<comment type="catalytic activity">
    <reaction evidence="1">
        <text>ATP + protein L-histidine = ADP + protein N-phospho-L-histidine.</text>
        <dbReference type="EC" id="2.7.13.3"/>
    </reaction>
</comment>
<dbReference type="InterPro" id="IPR003018">
    <property type="entry name" value="GAF"/>
</dbReference>
<dbReference type="Gene3D" id="3.30.565.10">
    <property type="entry name" value="Histidine kinase-like ATPase, C-terminal domain"/>
    <property type="match status" value="1"/>
</dbReference>
<dbReference type="OrthoDB" id="2514702at2"/>
<evidence type="ECO:0000256" key="7">
    <source>
        <dbReference type="ARBA" id="ARBA00022692"/>
    </source>
</evidence>
<dbReference type="InterPro" id="IPR029016">
    <property type="entry name" value="GAF-like_dom_sf"/>
</dbReference>
<feature type="transmembrane region" description="Helical" evidence="14">
    <location>
        <begin position="174"/>
        <end position="195"/>
    </location>
</feature>
<feature type="transmembrane region" description="Helical" evidence="14">
    <location>
        <begin position="74"/>
        <end position="97"/>
    </location>
</feature>
<dbReference type="GO" id="GO:0071555">
    <property type="term" value="P:cell wall organization"/>
    <property type="evidence" value="ECO:0007669"/>
    <property type="project" value="InterPro"/>
</dbReference>
<evidence type="ECO:0000256" key="10">
    <source>
        <dbReference type="ARBA" id="ARBA00022840"/>
    </source>
</evidence>
<dbReference type="InterPro" id="IPR011620">
    <property type="entry name" value="Sig_transdc_His_kinase_LytS_TM"/>
</dbReference>
<dbReference type="AlphaFoldDB" id="A0A250B1P9"/>
<evidence type="ECO:0000313" key="16">
    <source>
        <dbReference type="EMBL" id="ATA20158.1"/>
    </source>
</evidence>
<keyword evidence="5" id="KW-0597">Phosphoprotein</keyword>
<evidence type="ECO:0000256" key="13">
    <source>
        <dbReference type="ARBA" id="ARBA00023136"/>
    </source>
</evidence>
<dbReference type="SUPFAM" id="SSF55781">
    <property type="entry name" value="GAF domain-like"/>
    <property type="match status" value="1"/>
</dbReference>
<evidence type="ECO:0000256" key="4">
    <source>
        <dbReference type="ARBA" id="ARBA00022475"/>
    </source>
</evidence>
<accession>A0A250B1P9</accession>
<dbReference type="SUPFAM" id="SSF55874">
    <property type="entry name" value="ATPase domain of HSP90 chaperone/DNA topoisomerase II/histidine kinase"/>
    <property type="match status" value="1"/>
</dbReference>
<protein>
    <recommendedName>
        <fullName evidence="3">histidine kinase</fullName>
        <ecNumber evidence="3">2.7.13.3</ecNumber>
    </recommendedName>
</protein>
<keyword evidence="12" id="KW-0902">Two-component regulatory system</keyword>
<keyword evidence="10" id="KW-0067">ATP-binding</keyword>
<keyword evidence="13 14" id="KW-0472">Membrane</keyword>
<dbReference type="InterPro" id="IPR036890">
    <property type="entry name" value="HATPase_C_sf"/>
</dbReference>
<evidence type="ECO:0000256" key="12">
    <source>
        <dbReference type="ARBA" id="ARBA00023012"/>
    </source>
</evidence>
<evidence type="ECO:0000256" key="1">
    <source>
        <dbReference type="ARBA" id="ARBA00000085"/>
    </source>
</evidence>
<evidence type="ECO:0000256" key="14">
    <source>
        <dbReference type="SAM" id="Phobius"/>
    </source>
</evidence>
<evidence type="ECO:0000256" key="2">
    <source>
        <dbReference type="ARBA" id="ARBA00004651"/>
    </source>
</evidence>
<dbReference type="InterPro" id="IPR010559">
    <property type="entry name" value="Sig_transdc_His_kin_internal"/>
</dbReference>